<dbReference type="InterPro" id="IPR027597">
    <property type="entry name" value="HprK-rel_B"/>
</dbReference>
<proteinExistence type="predicted"/>
<dbReference type="NCBIfam" id="TIGR04355">
    <property type="entry name" value="HprK_rel_B"/>
    <property type="match status" value="1"/>
</dbReference>
<name>A0A1A8TLJ8_9GAMM</name>
<dbReference type="OrthoDB" id="5443147at2"/>
<reference evidence="1 2" key="1">
    <citation type="submission" date="2016-06" db="EMBL/GenBank/DDBJ databases">
        <authorList>
            <person name="Kjaerup R.B."/>
            <person name="Dalgaard T.S."/>
            <person name="Juul-Madsen H.R."/>
        </authorList>
    </citation>
    <scope>NUCLEOTIDE SEQUENCE [LARGE SCALE GENOMIC DNA]</scope>
    <source>
        <strain evidence="1 2">CECT 8886</strain>
    </source>
</reference>
<dbReference type="Proteomes" id="UP000092544">
    <property type="component" value="Unassembled WGS sequence"/>
</dbReference>
<evidence type="ECO:0000313" key="2">
    <source>
        <dbReference type="Proteomes" id="UP000092544"/>
    </source>
</evidence>
<dbReference type="InterPro" id="IPR027417">
    <property type="entry name" value="P-loop_NTPase"/>
</dbReference>
<accession>A0A1A8TLJ8</accession>
<sequence length="368" mass="41344">MTQGPLDNLTLKTMMGTCQHQLTLIFGVLTVRVHANNPAILVELDDYYKSYRDGKLGSQAIDLYVVDHEEVVESVNWQEVPREVGKRGRKEGYLDHLCEQGVFEGRWIKKFKTGMLMLQRLENPVVVGPCQANLAQVINFINNQFLNLHLRNGFLLGHAAAFSVDGNITAIAAGSGGGKSTLMLRCLEKTSRQFVTNDRILMRQSDEGVEAVGVAKLPRVNPGTLLNSERLKPILTAHRQEELLTMTKQDLWQLEEKYDVQIEDKYGPNRVELNGKLRNLVMLDWSLESTQPTQLVRVDLTKSPDTIEGLRKRPGPFYQDESGAFADLHACDSVETYCDTLNGVQVFRLTGAIDFDKAFALMDTMDSL</sequence>
<gene>
    <name evidence="1" type="ORF">MSP8886_02827</name>
</gene>
<keyword evidence="2" id="KW-1185">Reference proteome</keyword>
<dbReference type="RefSeq" id="WP_067017482.1">
    <property type="nucleotide sequence ID" value="NZ_FLOB01000006.1"/>
</dbReference>
<dbReference type="Gene3D" id="3.40.50.300">
    <property type="entry name" value="P-loop containing nucleotide triphosphate hydrolases"/>
    <property type="match status" value="1"/>
</dbReference>
<organism evidence="1 2">
    <name type="scientific">Marinomonas spartinae</name>
    <dbReference type="NCBI Taxonomy" id="1792290"/>
    <lineage>
        <taxon>Bacteria</taxon>
        <taxon>Pseudomonadati</taxon>
        <taxon>Pseudomonadota</taxon>
        <taxon>Gammaproteobacteria</taxon>
        <taxon>Oceanospirillales</taxon>
        <taxon>Oceanospirillaceae</taxon>
        <taxon>Marinomonas</taxon>
    </lineage>
</organism>
<evidence type="ECO:0000313" key="1">
    <source>
        <dbReference type="EMBL" id="SBS33651.1"/>
    </source>
</evidence>
<dbReference type="STRING" id="1792290.MSP8886_02827"/>
<dbReference type="SUPFAM" id="SSF53795">
    <property type="entry name" value="PEP carboxykinase-like"/>
    <property type="match status" value="1"/>
</dbReference>
<dbReference type="AlphaFoldDB" id="A0A1A8TLJ8"/>
<dbReference type="EMBL" id="FLOB01000006">
    <property type="protein sequence ID" value="SBS33651.1"/>
    <property type="molecule type" value="Genomic_DNA"/>
</dbReference>
<protein>
    <submittedName>
        <fullName evidence="1">Uncharacterized protein</fullName>
    </submittedName>
</protein>